<evidence type="ECO:0000256" key="3">
    <source>
        <dbReference type="ARBA" id="ARBA00013208"/>
    </source>
</evidence>
<dbReference type="InterPro" id="IPR036286">
    <property type="entry name" value="LexA/Signal_pep-like_sf"/>
</dbReference>
<sequence>MKTRLTRIAREWAPTALFIACMFTFRSAAADWYQIPSESMLPTLQVGDRVLVDNTAYNLRVPFTDIHLVERSVPLRGEVITFRSPVDGERLIKRVVVVAGDRIAAFDGKLVINGEVQPGNGGHRDFGPYVVPADHVFVMGDNRDNSFDSRYWGPLPLANVRGHAIKIVASIDGLLPRTDRVWTDIASHAP</sequence>
<evidence type="ECO:0000256" key="6">
    <source>
        <dbReference type="ARBA" id="ARBA00022801"/>
    </source>
</evidence>
<dbReference type="GO" id="GO:0006465">
    <property type="term" value="P:signal peptide processing"/>
    <property type="evidence" value="ECO:0007669"/>
    <property type="project" value="InterPro"/>
</dbReference>
<keyword evidence="6 8" id="KW-0378">Hydrolase</keyword>
<evidence type="ECO:0000256" key="8">
    <source>
        <dbReference type="RuleBase" id="RU362042"/>
    </source>
</evidence>
<dbReference type="AlphaFoldDB" id="A0A8B6XA10"/>
<dbReference type="GO" id="GO:0010027">
    <property type="term" value="P:thylakoid membrane organization"/>
    <property type="evidence" value="ECO:0007669"/>
    <property type="project" value="TreeGrafter"/>
</dbReference>
<dbReference type="NCBIfam" id="TIGR02227">
    <property type="entry name" value="sigpep_I_bact"/>
    <property type="match status" value="1"/>
</dbReference>
<dbReference type="PROSITE" id="PS00761">
    <property type="entry name" value="SPASE_I_3"/>
    <property type="match status" value="1"/>
</dbReference>
<accession>A0A8B6XA10</accession>
<dbReference type="RefSeq" id="WP_051378913.1">
    <property type="nucleotide sequence ID" value="NZ_AXWS01000019.1"/>
</dbReference>
<dbReference type="GO" id="GO:0004252">
    <property type="term" value="F:serine-type endopeptidase activity"/>
    <property type="evidence" value="ECO:0007669"/>
    <property type="project" value="InterPro"/>
</dbReference>
<evidence type="ECO:0000256" key="5">
    <source>
        <dbReference type="ARBA" id="ARBA00022670"/>
    </source>
</evidence>
<feature type="domain" description="Peptidase S26" evidence="9">
    <location>
        <begin position="11"/>
        <end position="165"/>
    </location>
</feature>
<dbReference type="EC" id="3.4.21.89" evidence="3 8"/>
<dbReference type="Gene3D" id="2.10.109.10">
    <property type="entry name" value="Umud Fragment, subunit A"/>
    <property type="match status" value="1"/>
</dbReference>
<dbReference type="SUPFAM" id="SSF51306">
    <property type="entry name" value="LexA/Signal peptidase"/>
    <property type="match status" value="1"/>
</dbReference>
<dbReference type="PROSITE" id="PS00501">
    <property type="entry name" value="SPASE_I_1"/>
    <property type="match status" value="1"/>
</dbReference>
<keyword evidence="5 8" id="KW-0645">Protease</keyword>
<evidence type="ECO:0000256" key="2">
    <source>
        <dbReference type="ARBA" id="ARBA00009370"/>
    </source>
</evidence>
<feature type="active site" evidence="7">
    <location>
        <position position="39"/>
    </location>
</feature>
<dbReference type="OrthoDB" id="9815782at2"/>
<dbReference type="InterPro" id="IPR019533">
    <property type="entry name" value="Peptidase_S26"/>
</dbReference>
<dbReference type="Proteomes" id="UP000675920">
    <property type="component" value="Unplaced"/>
</dbReference>
<evidence type="ECO:0000256" key="7">
    <source>
        <dbReference type="PIRSR" id="PIRSR600223-1"/>
    </source>
</evidence>
<dbReference type="GO" id="GO:0016020">
    <property type="term" value="C:membrane"/>
    <property type="evidence" value="ECO:0007669"/>
    <property type="project" value="UniProtKB-SubCell"/>
</dbReference>
<dbReference type="InterPro" id="IPR019756">
    <property type="entry name" value="Pept_S26A_signal_pept_1_Ser-AS"/>
</dbReference>
<name>A0A8B6XA10_9BURK</name>
<keyword evidence="10" id="KW-1185">Reference proteome</keyword>
<comment type="similarity">
    <text evidence="2 8">Belongs to the peptidase S26 family.</text>
</comment>
<evidence type="ECO:0000256" key="4">
    <source>
        <dbReference type="ARBA" id="ARBA00019232"/>
    </source>
</evidence>
<dbReference type="PRINTS" id="PR00727">
    <property type="entry name" value="LEADERPTASE"/>
</dbReference>
<proteinExistence type="inferred from homology"/>
<dbReference type="InterPro" id="IPR019758">
    <property type="entry name" value="Pept_S26A_signal_pept_1_CS"/>
</dbReference>
<gene>
    <name evidence="11" type="primary">lepB</name>
</gene>
<dbReference type="PANTHER" id="PTHR43390:SF1">
    <property type="entry name" value="CHLOROPLAST PROCESSING PEPTIDASE"/>
    <property type="match status" value="1"/>
</dbReference>
<evidence type="ECO:0000256" key="1">
    <source>
        <dbReference type="ARBA" id="ARBA00000677"/>
    </source>
</evidence>
<dbReference type="GO" id="GO:0009003">
    <property type="term" value="F:signal peptidase activity"/>
    <property type="evidence" value="ECO:0007669"/>
    <property type="project" value="UniProtKB-EC"/>
</dbReference>
<evidence type="ECO:0000313" key="10">
    <source>
        <dbReference type="Proteomes" id="UP000675920"/>
    </source>
</evidence>
<dbReference type="InterPro" id="IPR000223">
    <property type="entry name" value="Pept_S26A_signal_pept_1"/>
</dbReference>
<comment type="catalytic activity">
    <reaction evidence="1 8">
        <text>Cleavage of hydrophobic, N-terminal signal or leader sequences from secreted and periplasmic proteins.</text>
        <dbReference type="EC" id="3.4.21.89"/>
    </reaction>
</comment>
<comment type="subcellular location">
    <subcellularLocation>
        <location evidence="8">Membrane</location>
        <topology evidence="8">Single-pass type II membrane protein</topology>
    </subcellularLocation>
</comment>
<evidence type="ECO:0000313" key="11">
    <source>
        <dbReference type="RefSeq" id="WP_051378913.1"/>
    </source>
</evidence>
<feature type="active site" evidence="7">
    <location>
        <position position="93"/>
    </location>
</feature>
<dbReference type="CDD" id="cd06530">
    <property type="entry name" value="S26_SPase_I"/>
    <property type="match status" value="1"/>
</dbReference>
<organism evidence="10 11">
    <name type="scientific">Derxia gummosa DSM 723</name>
    <dbReference type="NCBI Taxonomy" id="1121388"/>
    <lineage>
        <taxon>Bacteria</taxon>
        <taxon>Pseudomonadati</taxon>
        <taxon>Pseudomonadota</taxon>
        <taxon>Betaproteobacteria</taxon>
        <taxon>Burkholderiales</taxon>
        <taxon>Alcaligenaceae</taxon>
        <taxon>Derxia</taxon>
    </lineage>
</organism>
<reference evidence="11" key="1">
    <citation type="submission" date="2025-08" db="UniProtKB">
        <authorList>
            <consortium name="RefSeq"/>
        </authorList>
    </citation>
    <scope>IDENTIFICATION</scope>
</reference>
<evidence type="ECO:0000259" key="9">
    <source>
        <dbReference type="Pfam" id="PF10502"/>
    </source>
</evidence>
<dbReference type="Pfam" id="PF10502">
    <property type="entry name" value="Peptidase_S26"/>
    <property type="match status" value="1"/>
</dbReference>
<dbReference type="PANTHER" id="PTHR43390">
    <property type="entry name" value="SIGNAL PEPTIDASE I"/>
    <property type="match status" value="1"/>
</dbReference>
<protein>
    <recommendedName>
        <fullName evidence="4 8">Signal peptidase I</fullName>
        <ecNumber evidence="3 8">3.4.21.89</ecNumber>
    </recommendedName>
</protein>